<dbReference type="Pfam" id="PF00392">
    <property type="entry name" value="GntR"/>
    <property type="match status" value="1"/>
</dbReference>
<dbReference type="EMBL" id="BMXG01000003">
    <property type="protein sequence ID" value="GHB93620.1"/>
    <property type="molecule type" value="Genomic_DNA"/>
</dbReference>
<comment type="caution">
    <text evidence="5">The sequence shown here is derived from an EMBL/GenBank/DDBJ whole genome shotgun (WGS) entry which is preliminary data.</text>
</comment>
<evidence type="ECO:0000313" key="5">
    <source>
        <dbReference type="EMBL" id="GHB93620.1"/>
    </source>
</evidence>
<sequence>MSFKPAALSDQLYAELKRRILRCELPPGSRLIEKALCEELEVSRTSLREALNRLSGERLVMLKTNCGFSVAPLTEESFKNICELRRVLESQAAALAAERATAQDIDDMRRAATVNAELDDPDGHRIYCEANRAFHAAVAASIDNLLLEEAILSALDKDQQPIYYGIDLGICTSPAEVSAEHLAIVAAIAARQSETARQLMWNHIGLKEDRILEALRAGRQELASVGP</sequence>
<dbReference type="GO" id="GO:0003677">
    <property type="term" value="F:DNA binding"/>
    <property type="evidence" value="ECO:0007669"/>
    <property type="project" value="UniProtKB-KW"/>
</dbReference>
<feature type="domain" description="HTH gntR-type" evidence="4">
    <location>
        <begin position="6"/>
        <end position="73"/>
    </location>
</feature>
<dbReference type="InterPro" id="IPR000524">
    <property type="entry name" value="Tscrpt_reg_HTH_GntR"/>
</dbReference>
<dbReference type="PANTHER" id="PTHR43537">
    <property type="entry name" value="TRANSCRIPTIONAL REGULATOR, GNTR FAMILY"/>
    <property type="match status" value="1"/>
</dbReference>
<evidence type="ECO:0000256" key="1">
    <source>
        <dbReference type="ARBA" id="ARBA00023015"/>
    </source>
</evidence>
<gene>
    <name evidence="5" type="ORF">GCM10007047_06390</name>
</gene>
<organism evidence="5 6">
    <name type="scientific">Cerasicoccus arenae</name>
    <dbReference type="NCBI Taxonomy" id="424488"/>
    <lineage>
        <taxon>Bacteria</taxon>
        <taxon>Pseudomonadati</taxon>
        <taxon>Verrucomicrobiota</taxon>
        <taxon>Opitutia</taxon>
        <taxon>Puniceicoccales</taxon>
        <taxon>Cerasicoccaceae</taxon>
        <taxon>Cerasicoccus</taxon>
    </lineage>
</organism>
<name>A0A8J3DHJ8_9BACT</name>
<proteinExistence type="predicted"/>
<dbReference type="SUPFAM" id="SSF46785">
    <property type="entry name" value="Winged helix' DNA-binding domain"/>
    <property type="match status" value="1"/>
</dbReference>
<dbReference type="PANTHER" id="PTHR43537:SF5">
    <property type="entry name" value="UXU OPERON TRANSCRIPTIONAL REGULATOR"/>
    <property type="match status" value="1"/>
</dbReference>
<evidence type="ECO:0000256" key="3">
    <source>
        <dbReference type="ARBA" id="ARBA00023163"/>
    </source>
</evidence>
<dbReference type="SMART" id="SM00895">
    <property type="entry name" value="FCD"/>
    <property type="match status" value="1"/>
</dbReference>
<dbReference type="CDD" id="cd07377">
    <property type="entry name" value="WHTH_GntR"/>
    <property type="match status" value="1"/>
</dbReference>
<reference evidence="5" key="1">
    <citation type="journal article" date="2014" name="Int. J. Syst. Evol. Microbiol.">
        <title>Complete genome sequence of Corynebacterium casei LMG S-19264T (=DSM 44701T), isolated from a smear-ripened cheese.</title>
        <authorList>
            <consortium name="US DOE Joint Genome Institute (JGI-PGF)"/>
            <person name="Walter F."/>
            <person name="Albersmeier A."/>
            <person name="Kalinowski J."/>
            <person name="Ruckert C."/>
        </authorList>
    </citation>
    <scope>NUCLEOTIDE SEQUENCE</scope>
    <source>
        <strain evidence="5">KCTC 12870</strain>
    </source>
</reference>
<evidence type="ECO:0000259" key="4">
    <source>
        <dbReference type="PROSITE" id="PS50949"/>
    </source>
</evidence>
<keyword evidence="1" id="KW-0805">Transcription regulation</keyword>
<keyword evidence="6" id="KW-1185">Reference proteome</keyword>
<dbReference type="SMART" id="SM00345">
    <property type="entry name" value="HTH_GNTR"/>
    <property type="match status" value="1"/>
</dbReference>
<keyword evidence="2" id="KW-0238">DNA-binding</keyword>
<dbReference type="Pfam" id="PF07729">
    <property type="entry name" value="FCD"/>
    <property type="match status" value="1"/>
</dbReference>
<dbReference type="RefSeq" id="WP_189511796.1">
    <property type="nucleotide sequence ID" value="NZ_BMXG01000003.1"/>
</dbReference>
<dbReference type="AlphaFoldDB" id="A0A8J3DHJ8"/>
<dbReference type="GO" id="GO:0003700">
    <property type="term" value="F:DNA-binding transcription factor activity"/>
    <property type="evidence" value="ECO:0007669"/>
    <property type="project" value="InterPro"/>
</dbReference>
<protein>
    <submittedName>
        <fullName evidence="5">Transcriptional regulator</fullName>
    </submittedName>
</protein>
<dbReference type="Proteomes" id="UP000642829">
    <property type="component" value="Unassembled WGS sequence"/>
</dbReference>
<dbReference type="Gene3D" id="1.20.120.530">
    <property type="entry name" value="GntR ligand-binding domain-like"/>
    <property type="match status" value="1"/>
</dbReference>
<evidence type="ECO:0000313" key="6">
    <source>
        <dbReference type="Proteomes" id="UP000642829"/>
    </source>
</evidence>
<dbReference type="InterPro" id="IPR008920">
    <property type="entry name" value="TF_FadR/GntR_C"/>
</dbReference>
<dbReference type="InterPro" id="IPR036390">
    <property type="entry name" value="WH_DNA-bd_sf"/>
</dbReference>
<dbReference type="InterPro" id="IPR011711">
    <property type="entry name" value="GntR_C"/>
</dbReference>
<dbReference type="SUPFAM" id="SSF48008">
    <property type="entry name" value="GntR ligand-binding domain-like"/>
    <property type="match status" value="1"/>
</dbReference>
<accession>A0A8J3DHJ8</accession>
<reference evidence="5" key="2">
    <citation type="submission" date="2020-09" db="EMBL/GenBank/DDBJ databases">
        <authorList>
            <person name="Sun Q."/>
            <person name="Kim S."/>
        </authorList>
    </citation>
    <scope>NUCLEOTIDE SEQUENCE</scope>
    <source>
        <strain evidence="5">KCTC 12870</strain>
    </source>
</reference>
<dbReference type="Gene3D" id="1.10.10.10">
    <property type="entry name" value="Winged helix-like DNA-binding domain superfamily/Winged helix DNA-binding domain"/>
    <property type="match status" value="1"/>
</dbReference>
<keyword evidence="3" id="KW-0804">Transcription</keyword>
<dbReference type="InterPro" id="IPR036388">
    <property type="entry name" value="WH-like_DNA-bd_sf"/>
</dbReference>
<evidence type="ECO:0000256" key="2">
    <source>
        <dbReference type="ARBA" id="ARBA00023125"/>
    </source>
</evidence>
<dbReference type="PROSITE" id="PS50949">
    <property type="entry name" value="HTH_GNTR"/>
    <property type="match status" value="1"/>
</dbReference>